<evidence type="ECO:0000313" key="9">
    <source>
        <dbReference type="EMBL" id="AXK82675.1"/>
    </source>
</evidence>
<accession>A0A346A0H8</accession>
<dbReference type="GO" id="GO:0055085">
    <property type="term" value="P:transmembrane transport"/>
    <property type="evidence" value="ECO:0007669"/>
    <property type="project" value="InterPro"/>
</dbReference>
<dbReference type="PANTHER" id="PTHR30151:SF20">
    <property type="entry name" value="ABC TRANSPORTER PERMEASE PROTEIN HI_0355-RELATED"/>
    <property type="match status" value="1"/>
</dbReference>
<evidence type="ECO:0000256" key="2">
    <source>
        <dbReference type="ARBA" id="ARBA00022448"/>
    </source>
</evidence>
<dbReference type="PANTHER" id="PTHR30151">
    <property type="entry name" value="ALKANE SULFONATE ABC TRANSPORTER-RELATED, MEMBRANE SUBUNIT"/>
    <property type="match status" value="1"/>
</dbReference>
<dbReference type="CDD" id="cd06261">
    <property type="entry name" value="TM_PBP2"/>
    <property type="match status" value="1"/>
</dbReference>
<keyword evidence="4 7" id="KW-0812">Transmembrane</keyword>
<evidence type="ECO:0000259" key="8">
    <source>
        <dbReference type="PROSITE" id="PS50928"/>
    </source>
</evidence>
<evidence type="ECO:0000256" key="1">
    <source>
        <dbReference type="ARBA" id="ARBA00004651"/>
    </source>
</evidence>
<evidence type="ECO:0000256" key="7">
    <source>
        <dbReference type="RuleBase" id="RU363032"/>
    </source>
</evidence>
<reference evidence="9 10" key="1">
    <citation type="submission" date="2018-07" db="EMBL/GenBank/DDBJ databases">
        <authorList>
            <person name="Quirk P.G."/>
            <person name="Krulwich T.A."/>
        </authorList>
    </citation>
    <scope>NUCLEOTIDE SEQUENCE [LARGE SCALE GENOMIC DNA]</scope>
    <source>
        <strain evidence="9 10">CC-BB4</strain>
    </source>
</reference>
<comment type="subcellular location">
    <subcellularLocation>
        <location evidence="1 7">Cell membrane</location>
        <topology evidence="1 7">Multi-pass membrane protein</topology>
    </subcellularLocation>
</comment>
<gene>
    <name evidence="9" type="ORF">DW352_20385</name>
</gene>
<sequence length="256" mass="27366">MSMNVVTRIFYPLSGLVVVVAAWALACWLGRLPTVVLPTPDKVVVSFVANFPLLLSESWVTLKETLYGFGLALLLGLPMAVAVANSRTLNLMFYPLLVALQSVPKVALAPIVLVWLGPDLESKLAIAWLVAFFPIIVDTAAGLRATPKELIELAHSLKASRMQILFKVQFPAALPFVLTGAKVAITLAVIGAVIGEFVGSSEGLGFLLLTATSQLDTPLAFAALFALSILGLLVYLLVEGAEWLIAPWLPPAAERH</sequence>
<evidence type="ECO:0000256" key="4">
    <source>
        <dbReference type="ARBA" id="ARBA00022692"/>
    </source>
</evidence>
<feature type="transmembrane region" description="Helical" evidence="7">
    <location>
        <begin position="124"/>
        <end position="143"/>
    </location>
</feature>
<dbReference type="SUPFAM" id="SSF161098">
    <property type="entry name" value="MetI-like"/>
    <property type="match status" value="1"/>
</dbReference>
<protein>
    <submittedName>
        <fullName evidence="9">ABC transporter permease</fullName>
    </submittedName>
</protein>
<keyword evidence="3" id="KW-1003">Cell membrane</keyword>
<dbReference type="Pfam" id="PF00528">
    <property type="entry name" value="BPD_transp_1"/>
    <property type="match status" value="1"/>
</dbReference>
<evidence type="ECO:0000256" key="6">
    <source>
        <dbReference type="ARBA" id="ARBA00023136"/>
    </source>
</evidence>
<feature type="transmembrane region" description="Helical" evidence="7">
    <location>
        <begin position="164"/>
        <end position="197"/>
    </location>
</feature>
<feature type="transmembrane region" description="Helical" evidence="7">
    <location>
        <begin position="96"/>
        <end position="118"/>
    </location>
</feature>
<organism evidence="9 10">
    <name type="scientific">Pseudolabrys taiwanensis</name>
    <dbReference type="NCBI Taxonomy" id="331696"/>
    <lineage>
        <taxon>Bacteria</taxon>
        <taxon>Pseudomonadati</taxon>
        <taxon>Pseudomonadota</taxon>
        <taxon>Alphaproteobacteria</taxon>
        <taxon>Hyphomicrobiales</taxon>
        <taxon>Xanthobacteraceae</taxon>
        <taxon>Pseudolabrys</taxon>
    </lineage>
</organism>
<dbReference type="EMBL" id="CP031417">
    <property type="protein sequence ID" value="AXK82675.1"/>
    <property type="molecule type" value="Genomic_DNA"/>
</dbReference>
<dbReference type="Gene3D" id="1.10.3720.10">
    <property type="entry name" value="MetI-like"/>
    <property type="match status" value="1"/>
</dbReference>
<feature type="transmembrane region" description="Helical" evidence="7">
    <location>
        <begin position="217"/>
        <end position="238"/>
    </location>
</feature>
<comment type="similarity">
    <text evidence="7">Belongs to the binding-protein-dependent transport system permease family.</text>
</comment>
<keyword evidence="10" id="KW-1185">Reference proteome</keyword>
<evidence type="ECO:0000256" key="5">
    <source>
        <dbReference type="ARBA" id="ARBA00022989"/>
    </source>
</evidence>
<evidence type="ECO:0000313" key="10">
    <source>
        <dbReference type="Proteomes" id="UP000254889"/>
    </source>
</evidence>
<dbReference type="PROSITE" id="PS50928">
    <property type="entry name" value="ABC_TM1"/>
    <property type="match status" value="1"/>
</dbReference>
<name>A0A346A0H8_9HYPH</name>
<dbReference type="OrthoDB" id="9786495at2"/>
<dbReference type="Proteomes" id="UP000254889">
    <property type="component" value="Chromosome"/>
</dbReference>
<keyword evidence="2 7" id="KW-0813">Transport</keyword>
<dbReference type="KEGG" id="ptaw:DW352_20385"/>
<proteinExistence type="inferred from homology"/>
<feature type="domain" description="ABC transmembrane type-1" evidence="8">
    <location>
        <begin position="58"/>
        <end position="238"/>
    </location>
</feature>
<dbReference type="AlphaFoldDB" id="A0A346A0H8"/>
<evidence type="ECO:0000256" key="3">
    <source>
        <dbReference type="ARBA" id="ARBA00022475"/>
    </source>
</evidence>
<dbReference type="RefSeq" id="WP_115693054.1">
    <property type="nucleotide sequence ID" value="NZ_CP031417.1"/>
</dbReference>
<dbReference type="InterPro" id="IPR035906">
    <property type="entry name" value="MetI-like_sf"/>
</dbReference>
<dbReference type="InterPro" id="IPR000515">
    <property type="entry name" value="MetI-like"/>
</dbReference>
<keyword evidence="6 7" id="KW-0472">Membrane</keyword>
<feature type="transmembrane region" description="Helical" evidence="7">
    <location>
        <begin position="9"/>
        <end position="31"/>
    </location>
</feature>
<dbReference type="GO" id="GO:0005886">
    <property type="term" value="C:plasma membrane"/>
    <property type="evidence" value="ECO:0007669"/>
    <property type="project" value="UniProtKB-SubCell"/>
</dbReference>
<feature type="transmembrane region" description="Helical" evidence="7">
    <location>
        <begin position="66"/>
        <end position="84"/>
    </location>
</feature>
<keyword evidence="5 7" id="KW-1133">Transmembrane helix</keyword>